<dbReference type="InterPro" id="IPR008189">
    <property type="entry name" value="rRNA_ssu_MeTfrase_I"/>
</dbReference>
<evidence type="ECO:0000313" key="2">
    <source>
        <dbReference type="Proteomes" id="UP000290289"/>
    </source>
</evidence>
<evidence type="ECO:0008006" key="3">
    <source>
        <dbReference type="Google" id="ProtNLM"/>
    </source>
</evidence>
<dbReference type="STRING" id="3750.A0A498HSF1"/>
<dbReference type="PANTHER" id="PTHR46111:SF1">
    <property type="entry name" value="RIBOSOMAL RNA SMALL SUBUNIT METHYLTRANSFERASE I"/>
    <property type="match status" value="1"/>
</dbReference>
<dbReference type="SUPFAM" id="SSF53790">
    <property type="entry name" value="Tetrapyrrole methylase"/>
    <property type="match status" value="1"/>
</dbReference>
<dbReference type="Gene3D" id="3.40.1010.10">
    <property type="entry name" value="Cobalt-precorrin-4 Transmethylase, Domain 1"/>
    <property type="match status" value="1"/>
</dbReference>
<proteinExistence type="predicted"/>
<sequence>MLSRSLPFTTVSFSWGRSGLSNLLTSQTASSLHSLFVCPNKASIIPLCSSSPQIFAELTDSIPQPPSKQGPIEPGLYLVGTPIENLEDITLQALRVLKSTHVILSKDTRHSGKLLHHYSIKTSLMSYHKFNEAQMGQTILKR</sequence>
<reference evidence="1 2" key="1">
    <citation type="submission" date="2018-10" db="EMBL/GenBank/DDBJ databases">
        <title>A high-quality apple genome assembly.</title>
        <authorList>
            <person name="Hu J."/>
        </authorList>
    </citation>
    <scope>NUCLEOTIDE SEQUENCE [LARGE SCALE GENOMIC DNA]</scope>
    <source>
        <strain evidence="2">cv. HFTH1</strain>
        <tissue evidence="1">Young leaf</tissue>
    </source>
</reference>
<dbReference type="InterPro" id="IPR035996">
    <property type="entry name" value="4pyrrol_Methylase_sf"/>
</dbReference>
<dbReference type="Proteomes" id="UP000290289">
    <property type="component" value="Chromosome 15"/>
</dbReference>
<name>A0A498HSF1_MALDO</name>
<protein>
    <recommendedName>
        <fullName evidence="3">Tetrapyrrole methylase domain-containing protein</fullName>
    </recommendedName>
</protein>
<dbReference type="PANTHER" id="PTHR46111">
    <property type="entry name" value="RIBOSOMAL RNA SMALL SUBUNIT METHYLTRANSFERASE I"/>
    <property type="match status" value="1"/>
</dbReference>
<dbReference type="InterPro" id="IPR014777">
    <property type="entry name" value="4pyrrole_Mease_sub1"/>
</dbReference>
<evidence type="ECO:0000313" key="1">
    <source>
        <dbReference type="EMBL" id="RXH73709.1"/>
    </source>
</evidence>
<dbReference type="EMBL" id="RDQH01000341">
    <property type="protein sequence ID" value="RXH73709.1"/>
    <property type="molecule type" value="Genomic_DNA"/>
</dbReference>
<gene>
    <name evidence="1" type="ORF">DVH24_016531</name>
</gene>
<dbReference type="AlphaFoldDB" id="A0A498HSF1"/>
<keyword evidence="2" id="KW-1185">Reference proteome</keyword>
<dbReference type="GO" id="GO:0008168">
    <property type="term" value="F:methyltransferase activity"/>
    <property type="evidence" value="ECO:0007669"/>
    <property type="project" value="InterPro"/>
</dbReference>
<accession>A0A498HSF1</accession>
<comment type="caution">
    <text evidence="1">The sequence shown here is derived from an EMBL/GenBank/DDBJ whole genome shotgun (WGS) entry which is preliminary data.</text>
</comment>
<organism evidence="1 2">
    <name type="scientific">Malus domestica</name>
    <name type="common">Apple</name>
    <name type="synonym">Pyrus malus</name>
    <dbReference type="NCBI Taxonomy" id="3750"/>
    <lineage>
        <taxon>Eukaryota</taxon>
        <taxon>Viridiplantae</taxon>
        <taxon>Streptophyta</taxon>
        <taxon>Embryophyta</taxon>
        <taxon>Tracheophyta</taxon>
        <taxon>Spermatophyta</taxon>
        <taxon>Magnoliopsida</taxon>
        <taxon>eudicotyledons</taxon>
        <taxon>Gunneridae</taxon>
        <taxon>Pentapetalae</taxon>
        <taxon>rosids</taxon>
        <taxon>fabids</taxon>
        <taxon>Rosales</taxon>
        <taxon>Rosaceae</taxon>
        <taxon>Amygdaloideae</taxon>
        <taxon>Maleae</taxon>
        <taxon>Malus</taxon>
    </lineage>
</organism>